<proteinExistence type="predicted"/>
<dbReference type="Proteomes" id="UP001386955">
    <property type="component" value="Unassembled WGS sequence"/>
</dbReference>
<dbReference type="InterPro" id="IPR027443">
    <property type="entry name" value="IPNS-like_sf"/>
</dbReference>
<comment type="caution">
    <text evidence="5">The sequence shown here is derived from an EMBL/GenBank/DDBJ whole genome shotgun (WGS) entry which is preliminary data.</text>
</comment>
<protein>
    <recommendedName>
        <fullName evidence="4">Non-haem dioxygenase N-terminal domain-containing protein</fullName>
    </recommendedName>
</protein>
<keyword evidence="1" id="KW-0479">Metal-binding</keyword>
<name>A0AAN9XIJ4_PSOTE</name>
<feature type="domain" description="Non-haem dioxygenase N-terminal" evidence="4">
    <location>
        <begin position="48"/>
        <end position="139"/>
    </location>
</feature>
<evidence type="ECO:0000259" key="4">
    <source>
        <dbReference type="Pfam" id="PF14226"/>
    </source>
</evidence>
<evidence type="ECO:0000256" key="2">
    <source>
        <dbReference type="ARBA" id="ARBA00023002"/>
    </source>
</evidence>
<gene>
    <name evidence="5" type="ORF">VNO78_21640</name>
</gene>
<sequence>MERDASSSSFSKLDSAQEKSLSCVPQQYVIPLLHRPDLLEAKEYANVAVIDVAALKKDSATRFHTIQEIRNVCRRLGFFQVVNHGVSESVLAETLFEASNFFDLPTKEKLKLMSNDVHKPVRYGTSLKDGIHKVQFWRVFSNTMLTP</sequence>
<dbReference type="Pfam" id="PF14226">
    <property type="entry name" value="DIOX_N"/>
    <property type="match status" value="1"/>
</dbReference>
<evidence type="ECO:0000313" key="5">
    <source>
        <dbReference type="EMBL" id="KAK7393158.1"/>
    </source>
</evidence>
<dbReference type="SUPFAM" id="SSF51197">
    <property type="entry name" value="Clavaminate synthase-like"/>
    <property type="match status" value="1"/>
</dbReference>
<dbReference type="GO" id="GO:0046872">
    <property type="term" value="F:metal ion binding"/>
    <property type="evidence" value="ECO:0007669"/>
    <property type="project" value="UniProtKB-KW"/>
</dbReference>
<accession>A0AAN9XIJ4</accession>
<keyword evidence="3" id="KW-0408">Iron</keyword>
<dbReference type="EMBL" id="JAYMYS010000005">
    <property type="protein sequence ID" value="KAK7393158.1"/>
    <property type="molecule type" value="Genomic_DNA"/>
</dbReference>
<dbReference type="PANTHER" id="PTHR10209">
    <property type="entry name" value="OXIDOREDUCTASE, 2OG-FE II OXYGENASE FAMILY PROTEIN"/>
    <property type="match status" value="1"/>
</dbReference>
<organism evidence="5 6">
    <name type="scientific">Psophocarpus tetragonolobus</name>
    <name type="common">Winged bean</name>
    <name type="synonym">Dolichos tetragonolobus</name>
    <dbReference type="NCBI Taxonomy" id="3891"/>
    <lineage>
        <taxon>Eukaryota</taxon>
        <taxon>Viridiplantae</taxon>
        <taxon>Streptophyta</taxon>
        <taxon>Embryophyta</taxon>
        <taxon>Tracheophyta</taxon>
        <taxon>Spermatophyta</taxon>
        <taxon>Magnoliopsida</taxon>
        <taxon>eudicotyledons</taxon>
        <taxon>Gunneridae</taxon>
        <taxon>Pentapetalae</taxon>
        <taxon>rosids</taxon>
        <taxon>fabids</taxon>
        <taxon>Fabales</taxon>
        <taxon>Fabaceae</taxon>
        <taxon>Papilionoideae</taxon>
        <taxon>50 kb inversion clade</taxon>
        <taxon>NPAAA clade</taxon>
        <taxon>indigoferoid/millettioid clade</taxon>
        <taxon>Phaseoleae</taxon>
        <taxon>Psophocarpus</taxon>
    </lineage>
</organism>
<dbReference type="GO" id="GO:0016491">
    <property type="term" value="F:oxidoreductase activity"/>
    <property type="evidence" value="ECO:0007669"/>
    <property type="project" value="UniProtKB-KW"/>
</dbReference>
<evidence type="ECO:0000256" key="1">
    <source>
        <dbReference type="ARBA" id="ARBA00022723"/>
    </source>
</evidence>
<dbReference type="InterPro" id="IPR026992">
    <property type="entry name" value="DIOX_N"/>
</dbReference>
<dbReference type="Gene3D" id="2.60.120.330">
    <property type="entry name" value="B-lactam Antibiotic, Isopenicillin N Synthase, Chain"/>
    <property type="match status" value="1"/>
</dbReference>
<keyword evidence="6" id="KW-1185">Reference proteome</keyword>
<evidence type="ECO:0000313" key="6">
    <source>
        <dbReference type="Proteomes" id="UP001386955"/>
    </source>
</evidence>
<keyword evidence="2" id="KW-0560">Oxidoreductase</keyword>
<reference evidence="5 6" key="1">
    <citation type="submission" date="2024-01" db="EMBL/GenBank/DDBJ databases">
        <title>The genomes of 5 underutilized Papilionoideae crops provide insights into root nodulation and disease resistanc.</title>
        <authorList>
            <person name="Jiang F."/>
        </authorList>
    </citation>
    <scope>NUCLEOTIDE SEQUENCE [LARGE SCALE GENOMIC DNA]</scope>
    <source>
        <strain evidence="5">DUOXIRENSHENG_FW03</strain>
        <tissue evidence="5">Leaves</tissue>
    </source>
</reference>
<dbReference type="PANTHER" id="PTHR10209:SF751">
    <property type="entry name" value="OS06G0255100 PROTEIN"/>
    <property type="match status" value="1"/>
</dbReference>
<evidence type="ECO:0000256" key="3">
    <source>
        <dbReference type="ARBA" id="ARBA00023004"/>
    </source>
</evidence>
<dbReference type="AlphaFoldDB" id="A0AAN9XIJ4"/>